<accession>A0AAD7HZL6</accession>
<reference evidence="2" key="1">
    <citation type="submission" date="2023-03" db="EMBL/GenBank/DDBJ databases">
        <title>Massive genome expansion in bonnet fungi (Mycena s.s.) driven by repeated elements and novel gene families across ecological guilds.</title>
        <authorList>
            <consortium name="Lawrence Berkeley National Laboratory"/>
            <person name="Harder C.B."/>
            <person name="Miyauchi S."/>
            <person name="Viragh M."/>
            <person name="Kuo A."/>
            <person name="Thoen E."/>
            <person name="Andreopoulos B."/>
            <person name="Lu D."/>
            <person name="Skrede I."/>
            <person name="Drula E."/>
            <person name="Henrissat B."/>
            <person name="Morin E."/>
            <person name="Kohler A."/>
            <person name="Barry K."/>
            <person name="LaButti K."/>
            <person name="Morin E."/>
            <person name="Salamov A."/>
            <person name="Lipzen A."/>
            <person name="Mereny Z."/>
            <person name="Hegedus B."/>
            <person name="Baldrian P."/>
            <person name="Stursova M."/>
            <person name="Weitz H."/>
            <person name="Taylor A."/>
            <person name="Grigoriev I.V."/>
            <person name="Nagy L.G."/>
            <person name="Martin F."/>
            <person name="Kauserud H."/>
        </authorList>
    </citation>
    <scope>NUCLEOTIDE SEQUENCE</scope>
    <source>
        <strain evidence="2">CBHHK182m</strain>
    </source>
</reference>
<proteinExistence type="predicted"/>
<feature type="compositionally biased region" description="Gly residues" evidence="1">
    <location>
        <begin position="9"/>
        <end position="19"/>
    </location>
</feature>
<feature type="non-terminal residue" evidence="2">
    <location>
        <position position="162"/>
    </location>
</feature>
<dbReference type="AlphaFoldDB" id="A0AAD7HZL6"/>
<sequence>SGQLFTGRMEGGGTQGGTGIPKKYIGPGYPGIFGRGVAGRYVPTYQRQDWTGMLTHAIQYGHADNSGRPGGVMTSASFRSNSINGTVFRILADNTTTESFISDIFTNCSGYLASYAAVTVPITYNDNATDLPQPEQIVQYDRTSSVARSLDGYNNTAIFQGN</sequence>
<organism evidence="2 3">
    <name type="scientific">Mycena metata</name>
    <dbReference type="NCBI Taxonomy" id="1033252"/>
    <lineage>
        <taxon>Eukaryota</taxon>
        <taxon>Fungi</taxon>
        <taxon>Dikarya</taxon>
        <taxon>Basidiomycota</taxon>
        <taxon>Agaricomycotina</taxon>
        <taxon>Agaricomycetes</taxon>
        <taxon>Agaricomycetidae</taxon>
        <taxon>Agaricales</taxon>
        <taxon>Marasmiineae</taxon>
        <taxon>Mycenaceae</taxon>
        <taxon>Mycena</taxon>
    </lineage>
</organism>
<keyword evidence="3" id="KW-1185">Reference proteome</keyword>
<evidence type="ECO:0000256" key="1">
    <source>
        <dbReference type="SAM" id="MobiDB-lite"/>
    </source>
</evidence>
<evidence type="ECO:0000313" key="3">
    <source>
        <dbReference type="Proteomes" id="UP001215598"/>
    </source>
</evidence>
<evidence type="ECO:0000313" key="2">
    <source>
        <dbReference type="EMBL" id="KAJ7731746.1"/>
    </source>
</evidence>
<name>A0AAD7HZL6_9AGAR</name>
<feature type="region of interest" description="Disordered" evidence="1">
    <location>
        <begin position="1"/>
        <end position="22"/>
    </location>
</feature>
<gene>
    <name evidence="2" type="ORF">B0H16DRAFT_1329096</name>
</gene>
<protein>
    <submittedName>
        <fullName evidence="2">Uncharacterized protein</fullName>
    </submittedName>
</protein>
<comment type="caution">
    <text evidence="2">The sequence shown here is derived from an EMBL/GenBank/DDBJ whole genome shotgun (WGS) entry which is preliminary data.</text>
</comment>
<dbReference type="EMBL" id="JARKIB010000150">
    <property type="protein sequence ID" value="KAJ7731746.1"/>
    <property type="molecule type" value="Genomic_DNA"/>
</dbReference>
<dbReference type="Proteomes" id="UP001215598">
    <property type="component" value="Unassembled WGS sequence"/>
</dbReference>